<name>A0AAV4VXL9_CAEEX</name>
<organism evidence="1 2">
    <name type="scientific">Caerostris extrusa</name>
    <name type="common">Bark spider</name>
    <name type="synonym">Caerostris bankana</name>
    <dbReference type="NCBI Taxonomy" id="172846"/>
    <lineage>
        <taxon>Eukaryota</taxon>
        <taxon>Metazoa</taxon>
        <taxon>Ecdysozoa</taxon>
        <taxon>Arthropoda</taxon>
        <taxon>Chelicerata</taxon>
        <taxon>Arachnida</taxon>
        <taxon>Araneae</taxon>
        <taxon>Araneomorphae</taxon>
        <taxon>Entelegynae</taxon>
        <taxon>Araneoidea</taxon>
        <taxon>Araneidae</taxon>
        <taxon>Caerostris</taxon>
    </lineage>
</organism>
<comment type="caution">
    <text evidence="1">The sequence shown here is derived from an EMBL/GenBank/DDBJ whole genome shotgun (WGS) entry which is preliminary data.</text>
</comment>
<keyword evidence="2" id="KW-1185">Reference proteome</keyword>
<dbReference type="AlphaFoldDB" id="A0AAV4VXL9"/>
<proteinExistence type="predicted"/>
<protein>
    <submittedName>
        <fullName evidence="1">Uncharacterized protein</fullName>
    </submittedName>
</protein>
<sequence>MHRFTKAEFADIHFVYDLANGNGGAIIQSYWETYLTRRVKSHRTWIPPGTDPGYGVVGFKNNIHIRRRCVVCGGQKSKIQYLGAR</sequence>
<gene>
    <name evidence="1" type="ORF">CEXT_360221</name>
</gene>
<reference evidence="1 2" key="1">
    <citation type="submission" date="2021-06" db="EMBL/GenBank/DDBJ databases">
        <title>Caerostris extrusa draft genome.</title>
        <authorList>
            <person name="Kono N."/>
            <person name="Arakawa K."/>
        </authorList>
    </citation>
    <scope>NUCLEOTIDE SEQUENCE [LARGE SCALE GENOMIC DNA]</scope>
</reference>
<accession>A0AAV4VXL9</accession>
<evidence type="ECO:0000313" key="2">
    <source>
        <dbReference type="Proteomes" id="UP001054945"/>
    </source>
</evidence>
<dbReference type="EMBL" id="BPLR01015256">
    <property type="protein sequence ID" value="GIY74758.1"/>
    <property type="molecule type" value="Genomic_DNA"/>
</dbReference>
<dbReference type="Proteomes" id="UP001054945">
    <property type="component" value="Unassembled WGS sequence"/>
</dbReference>
<evidence type="ECO:0000313" key="1">
    <source>
        <dbReference type="EMBL" id="GIY74758.1"/>
    </source>
</evidence>